<protein>
    <submittedName>
        <fullName evidence="1">Uncharacterized protein</fullName>
    </submittedName>
</protein>
<name>A0ABV9DVG4_9ACTN</name>
<sequence length="155" mass="17049">MRDARRLLVVTGSRSRDGAYLAAIEKAVEADPRLVHYRVLFGPPHRDVLHRHLLALLEVRDPADRSAGVQTLHIGVVEDSLLYPERHFVASEQQAVVSVPSLSNARAFDSGVVVGQDEAPRLVEHAVQLYAASRPVETRAAVEELGVLRESGGYR</sequence>
<gene>
    <name evidence="1" type="ORF">ACFO4E_06920</name>
</gene>
<evidence type="ECO:0000313" key="2">
    <source>
        <dbReference type="Proteomes" id="UP001595923"/>
    </source>
</evidence>
<dbReference type="EMBL" id="JBHSFQ010000004">
    <property type="protein sequence ID" value="MFC4561583.1"/>
    <property type="molecule type" value="Genomic_DNA"/>
</dbReference>
<evidence type="ECO:0000313" key="1">
    <source>
        <dbReference type="EMBL" id="MFC4561583.1"/>
    </source>
</evidence>
<proteinExistence type="predicted"/>
<dbReference type="RefSeq" id="WP_378572192.1">
    <property type="nucleotide sequence ID" value="NZ_JBHSFQ010000004.1"/>
</dbReference>
<accession>A0ABV9DVG4</accession>
<reference evidence="2" key="1">
    <citation type="journal article" date="2019" name="Int. J. Syst. Evol. Microbiol.">
        <title>The Global Catalogue of Microorganisms (GCM) 10K type strain sequencing project: providing services to taxonomists for standard genome sequencing and annotation.</title>
        <authorList>
            <consortium name="The Broad Institute Genomics Platform"/>
            <consortium name="The Broad Institute Genome Sequencing Center for Infectious Disease"/>
            <person name="Wu L."/>
            <person name="Ma J."/>
        </authorList>
    </citation>
    <scope>NUCLEOTIDE SEQUENCE [LARGE SCALE GENOMIC DNA]</scope>
    <source>
        <strain evidence="2">XZYJ18</strain>
    </source>
</reference>
<keyword evidence="2" id="KW-1185">Reference proteome</keyword>
<comment type="caution">
    <text evidence="1">The sequence shown here is derived from an EMBL/GenBank/DDBJ whole genome shotgun (WGS) entry which is preliminary data.</text>
</comment>
<organism evidence="1 2">
    <name type="scientific">Nocardiopsis mangrovi</name>
    <dbReference type="NCBI Taxonomy" id="1179818"/>
    <lineage>
        <taxon>Bacteria</taxon>
        <taxon>Bacillati</taxon>
        <taxon>Actinomycetota</taxon>
        <taxon>Actinomycetes</taxon>
        <taxon>Streptosporangiales</taxon>
        <taxon>Nocardiopsidaceae</taxon>
        <taxon>Nocardiopsis</taxon>
    </lineage>
</organism>
<dbReference type="Proteomes" id="UP001595923">
    <property type="component" value="Unassembled WGS sequence"/>
</dbReference>